<accession>A0A1I5XNX9</accession>
<dbReference type="Proteomes" id="UP000182624">
    <property type="component" value="Unassembled WGS sequence"/>
</dbReference>
<dbReference type="InterPro" id="IPR008207">
    <property type="entry name" value="Sig_transdc_His_kin_Hpt_dom"/>
</dbReference>
<dbReference type="RefSeq" id="WP_074891351.1">
    <property type="nucleotide sequence ID" value="NZ_FOXO01000035.1"/>
</dbReference>
<proteinExistence type="predicted"/>
<dbReference type="InterPro" id="IPR036641">
    <property type="entry name" value="HPT_dom_sf"/>
</dbReference>
<reference evidence="3" key="1">
    <citation type="submission" date="2016-10" db="EMBL/GenBank/DDBJ databases">
        <authorList>
            <person name="Varghese N."/>
            <person name="Submissions S."/>
        </authorList>
    </citation>
    <scope>NUCLEOTIDE SEQUENCE [LARGE SCALE GENOMIC DNA]</scope>
    <source>
        <strain evidence="3">P18</strain>
    </source>
</reference>
<dbReference type="Pfam" id="PF01627">
    <property type="entry name" value="Hpt"/>
    <property type="match status" value="1"/>
</dbReference>
<evidence type="ECO:0000313" key="3">
    <source>
        <dbReference type="Proteomes" id="UP000182624"/>
    </source>
</evidence>
<dbReference type="EMBL" id="FOXO01000035">
    <property type="protein sequence ID" value="SFQ33662.1"/>
    <property type="molecule type" value="Genomic_DNA"/>
</dbReference>
<dbReference type="OrthoDB" id="1669200at2"/>
<sequence length="109" mass="12318">MNIEKLRELGANVDEGLERCMGMEDFYLEMIELGLSDDRFEALGKALEEGNLDGAFEDAHALKGVVGNLALTPLYETVSEITENLRTKVQTDYEVIYKKILSQREAFLQ</sequence>
<organism evidence="2 3">
    <name type="scientific">Butyrivibrio proteoclasticus</name>
    <dbReference type="NCBI Taxonomy" id="43305"/>
    <lineage>
        <taxon>Bacteria</taxon>
        <taxon>Bacillati</taxon>
        <taxon>Bacillota</taxon>
        <taxon>Clostridia</taxon>
        <taxon>Lachnospirales</taxon>
        <taxon>Lachnospiraceae</taxon>
        <taxon>Butyrivibrio</taxon>
    </lineage>
</organism>
<protein>
    <submittedName>
        <fullName evidence="2">Hpt domain-containing protein</fullName>
    </submittedName>
</protein>
<evidence type="ECO:0000259" key="1">
    <source>
        <dbReference type="Pfam" id="PF01627"/>
    </source>
</evidence>
<dbReference type="GO" id="GO:0000160">
    <property type="term" value="P:phosphorelay signal transduction system"/>
    <property type="evidence" value="ECO:0007669"/>
    <property type="project" value="InterPro"/>
</dbReference>
<dbReference type="SUPFAM" id="SSF47226">
    <property type="entry name" value="Histidine-containing phosphotransfer domain, HPT domain"/>
    <property type="match status" value="1"/>
</dbReference>
<evidence type="ECO:0000313" key="2">
    <source>
        <dbReference type="EMBL" id="SFQ33662.1"/>
    </source>
</evidence>
<dbReference type="AlphaFoldDB" id="A0A1I5XNX9"/>
<dbReference type="Gene3D" id="1.20.120.160">
    <property type="entry name" value="HPT domain"/>
    <property type="match status" value="1"/>
</dbReference>
<feature type="domain" description="HPt" evidence="1">
    <location>
        <begin position="36"/>
        <end position="86"/>
    </location>
</feature>
<name>A0A1I5XNX9_9FIRM</name>
<keyword evidence="3" id="KW-1185">Reference proteome</keyword>
<gene>
    <name evidence="2" type="ORF">SAMN04487928_13523</name>
</gene>